<feature type="compositionally biased region" description="Low complexity" evidence="12">
    <location>
        <begin position="417"/>
        <end position="431"/>
    </location>
</feature>
<dbReference type="EC" id="3.1.21.3" evidence="11"/>
<dbReference type="GO" id="GO:0004386">
    <property type="term" value="F:helicase activity"/>
    <property type="evidence" value="ECO:0007669"/>
    <property type="project" value="UniProtKB-KW"/>
</dbReference>
<feature type="region of interest" description="Disordered" evidence="12">
    <location>
        <begin position="411"/>
        <end position="437"/>
    </location>
</feature>
<comment type="function">
    <text evidence="11">Subunit R is required for both nuclease and ATPase activities, but not for modification.</text>
</comment>
<dbReference type="PANTHER" id="PTHR30195">
    <property type="entry name" value="TYPE I SITE-SPECIFIC DEOXYRIBONUCLEASE PROTEIN SUBUNIT M AND R"/>
    <property type="match status" value="1"/>
</dbReference>
<evidence type="ECO:0000256" key="2">
    <source>
        <dbReference type="ARBA" id="ARBA00008598"/>
    </source>
</evidence>
<keyword evidence="6 11" id="KW-0680">Restriction system</keyword>
<evidence type="ECO:0000256" key="12">
    <source>
        <dbReference type="SAM" id="MobiDB-lite"/>
    </source>
</evidence>
<dbReference type="Pfam" id="PF12008">
    <property type="entry name" value="EcoR124_C"/>
    <property type="match status" value="1"/>
</dbReference>
<comment type="subunit">
    <text evidence="3 11">The type I restriction/modification system is composed of three polypeptides R, M and S.</text>
</comment>
<proteinExistence type="inferred from homology"/>
<accession>A0A1Y2SUV1</accession>
<dbReference type="PROSITE" id="PS51192">
    <property type="entry name" value="HELICASE_ATP_BIND_1"/>
    <property type="match status" value="1"/>
</dbReference>
<organism evidence="14 15">
    <name type="scientific">Alloscardovia macacae</name>
    <dbReference type="NCBI Taxonomy" id="1160091"/>
    <lineage>
        <taxon>Bacteria</taxon>
        <taxon>Bacillati</taxon>
        <taxon>Actinomycetota</taxon>
        <taxon>Actinomycetes</taxon>
        <taxon>Bifidobacteriales</taxon>
        <taxon>Bifidobacteriaceae</taxon>
        <taxon>Alloscardovia</taxon>
    </lineage>
</organism>
<dbReference type="Proteomes" id="UP000243540">
    <property type="component" value="Unassembled WGS sequence"/>
</dbReference>
<evidence type="ECO:0000256" key="10">
    <source>
        <dbReference type="ARBA" id="ARBA00023125"/>
    </source>
</evidence>
<keyword evidence="7" id="KW-0255">Endonuclease</keyword>
<dbReference type="InterPro" id="IPR055180">
    <property type="entry name" value="HsdR_RecA-like_helicase_dom_2"/>
</dbReference>
<dbReference type="InterPro" id="IPR051268">
    <property type="entry name" value="Type-I_R_enzyme_R_subunit"/>
</dbReference>
<dbReference type="InterPro" id="IPR040980">
    <property type="entry name" value="SWI2_SNF2"/>
</dbReference>
<dbReference type="InterPro" id="IPR014001">
    <property type="entry name" value="Helicase_ATP-bd"/>
</dbReference>
<keyword evidence="10 11" id="KW-0238">DNA-binding</keyword>
<dbReference type="InterPro" id="IPR022625">
    <property type="entry name" value="TypeI_RM_Rsu_C"/>
</dbReference>
<dbReference type="SUPFAM" id="SSF52540">
    <property type="entry name" value="P-loop containing nucleoside triphosphate hydrolases"/>
    <property type="match status" value="1"/>
</dbReference>
<evidence type="ECO:0000256" key="3">
    <source>
        <dbReference type="ARBA" id="ARBA00011296"/>
    </source>
</evidence>
<keyword evidence="8 11" id="KW-0378">Hydrolase</keyword>
<dbReference type="Pfam" id="PF18766">
    <property type="entry name" value="SWI2_SNF2"/>
    <property type="match status" value="1"/>
</dbReference>
<dbReference type="REBASE" id="211496">
    <property type="entry name" value="Ama1212ORF6185P"/>
</dbReference>
<dbReference type="Gene3D" id="3.40.50.300">
    <property type="entry name" value="P-loop containing nucleotide triphosphate hydrolases"/>
    <property type="match status" value="2"/>
</dbReference>
<evidence type="ECO:0000256" key="7">
    <source>
        <dbReference type="ARBA" id="ARBA00022759"/>
    </source>
</evidence>
<evidence type="ECO:0000313" key="14">
    <source>
        <dbReference type="EMBL" id="OTA28679.1"/>
    </source>
</evidence>
<dbReference type="CDD" id="cd22332">
    <property type="entry name" value="HsdR_N"/>
    <property type="match status" value="1"/>
</dbReference>
<evidence type="ECO:0000256" key="9">
    <source>
        <dbReference type="ARBA" id="ARBA00022840"/>
    </source>
</evidence>
<dbReference type="Pfam" id="PF22679">
    <property type="entry name" value="T1R_D3-like"/>
    <property type="match status" value="1"/>
</dbReference>
<dbReference type="STRING" id="1160091.B9T39_06195"/>
<name>A0A1Y2SUV1_9BIFI</name>
<reference evidence="14 15" key="1">
    <citation type="submission" date="2017-04" db="EMBL/GenBank/DDBJ databases">
        <title>Draft genome sequences of Alloscardovia macacae UMA81211 and UMA81212 isolated from the feces of a rhesus macaque (Macaca mulatta).</title>
        <authorList>
            <person name="Albert K."/>
            <person name="Sela D.A."/>
        </authorList>
    </citation>
    <scope>NUCLEOTIDE SEQUENCE [LARGE SCALE GENOMIC DNA]</scope>
    <source>
        <strain evidence="14 15">UMA81212</strain>
    </source>
</reference>
<dbReference type="GO" id="GO:0003677">
    <property type="term" value="F:DNA binding"/>
    <property type="evidence" value="ECO:0007669"/>
    <property type="project" value="UniProtKB-KW"/>
</dbReference>
<dbReference type="InterPro" id="IPR027417">
    <property type="entry name" value="P-loop_NTPase"/>
</dbReference>
<evidence type="ECO:0000256" key="8">
    <source>
        <dbReference type="ARBA" id="ARBA00022801"/>
    </source>
</evidence>
<evidence type="ECO:0000256" key="4">
    <source>
        <dbReference type="ARBA" id="ARBA00022722"/>
    </source>
</evidence>
<dbReference type="Pfam" id="PF04313">
    <property type="entry name" value="HSDR_N"/>
    <property type="match status" value="1"/>
</dbReference>
<dbReference type="NCBIfam" id="TIGR00348">
    <property type="entry name" value="hsdR"/>
    <property type="match status" value="1"/>
</dbReference>
<dbReference type="InterPro" id="IPR007409">
    <property type="entry name" value="Restrct_endonuc_type1_HsdR_N"/>
</dbReference>
<dbReference type="AlphaFoldDB" id="A0A1Y2SUV1"/>
<dbReference type="GO" id="GO:0009035">
    <property type="term" value="F:type I site-specific deoxyribonuclease activity"/>
    <property type="evidence" value="ECO:0007669"/>
    <property type="project" value="UniProtKB-EC"/>
</dbReference>
<comment type="catalytic activity">
    <reaction evidence="1 11">
        <text>Endonucleolytic cleavage of DNA to give random double-stranded fragments with terminal 5'-phosphates, ATP is simultaneously hydrolyzed.</text>
        <dbReference type="EC" id="3.1.21.3"/>
    </reaction>
</comment>
<keyword evidence="4" id="KW-0540">Nuclease</keyword>
<comment type="caution">
    <text evidence="14">The sequence shown here is derived from an EMBL/GenBank/DDBJ whole genome shotgun (WGS) entry which is preliminary data.</text>
</comment>
<dbReference type="GO" id="GO:0009307">
    <property type="term" value="P:DNA restriction-modification system"/>
    <property type="evidence" value="ECO:0007669"/>
    <property type="project" value="UniProtKB-KW"/>
</dbReference>
<comment type="similarity">
    <text evidence="2 11">Belongs to the HsdR family.</text>
</comment>
<keyword evidence="9 11" id="KW-0067">ATP-binding</keyword>
<dbReference type="EMBL" id="NEKC01000013">
    <property type="protein sequence ID" value="OTA28679.1"/>
    <property type="molecule type" value="Genomic_DNA"/>
</dbReference>
<evidence type="ECO:0000313" key="15">
    <source>
        <dbReference type="Proteomes" id="UP000243540"/>
    </source>
</evidence>
<evidence type="ECO:0000256" key="1">
    <source>
        <dbReference type="ARBA" id="ARBA00000851"/>
    </source>
</evidence>
<evidence type="ECO:0000259" key="13">
    <source>
        <dbReference type="PROSITE" id="PS51192"/>
    </source>
</evidence>
<dbReference type="OrthoDB" id="9758243at2"/>
<feature type="domain" description="Helicase ATP-binding" evidence="13">
    <location>
        <begin position="284"/>
        <end position="475"/>
    </location>
</feature>
<keyword evidence="14" id="KW-0347">Helicase</keyword>
<dbReference type="CDD" id="cd18800">
    <property type="entry name" value="SF2_C_EcoR124I-like"/>
    <property type="match status" value="1"/>
</dbReference>
<dbReference type="InterPro" id="IPR004473">
    <property type="entry name" value="Restrct_endonuc_typeI_HsdR"/>
</dbReference>
<dbReference type="GO" id="GO:0005524">
    <property type="term" value="F:ATP binding"/>
    <property type="evidence" value="ECO:0007669"/>
    <property type="project" value="UniProtKB-KW"/>
</dbReference>
<evidence type="ECO:0000256" key="11">
    <source>
        <dbReference type="RuleBase" id="RU364115"/>
    </source>
</evidence>
<evidence type="ECO:0000256" key="6">
    <source>
        <dbReference type="ARBA" id="ARBA00022747"/>
    </source>
</evidence>
<sequence>MTDYATMPELDFENEVIQYLTRIAGTKQWEYVPEIKTTEQLWDNFKRILEQNNRARLDRPLSHTEFSQVKKAITDIRTPYEAGQFLYGINGVSQKDIVLDDGRTVYLTFFDQAQVGAGNTVYQIVNQIQRPKILDTASPRRFDVTLLINGLPIIQIELKRAMHDTSEALNQMEQYIQEKQYSDIFSTLQILIGMTPYDVRYMANATAESFNKAFAFNWQDENDAHPIHDWKTFADKALSIPMAHDLATRFMVLDGTKNKESIKVMRPYQVYATKRVLDKVAKFKFDSPEGKLGYVWHTTGSGKTITSFKTAWLASRLPNVSKVIFLVDRIALTNQTVDAYQAYDPTPDMEGKTGVIADTANVADLHRKLTRKSDKNIIVTSIQKMSRYVKSDRFKKTDQHILFIVDEAHRSTGDGRSSASSSWSSSSSSSSDQKQQMLEAIRQKMPTAGWVGYTGTPKFPQTREIFGDLLHAYTIKEAIADKNVLGFKVQFKETIKPPENPTEDELNDIRATAYDTSHEHVELVVDDIMTNWRQRSNDGQYNAMLTVHVGGMRASTPRAMEYFDEFARRNAQLSEAQRLKVAVSFSADTSNGDDQNPNNEGLRRAMASYNAMFGTAYDMTTSKEYTEDIARRLNRSAPDKQFLDIAIVVDQFLTGFDAPQMNTLYVDRRLKGAGLIQAYSRTNRVHNMQSKPWGNVINYRWPEQNEVEMNEAFFLYSNKENAAEQDELPLDMKEKNEKSGVLAKPFAVVQKSLRNTVETLREMTDGFTQVPESEEIQQKIFELVKHNYNPQLSELKQFSEDDEGNRVSAYDDPEGFYGCIGMTQDEEVRLISVIIPQIIRNRSGQEDTSGAPVDIDFEMVHVHDVKINYDYLTELLATMANHVHEKDMDAAREVLTEIHAEVEKTNNVEERDRVRGFADEIMNGYDFGSYPVSKYEDMSKHMDRAQKLSARRQIAEFLRYWGLDNATRPDELEHLIAKHRRGEDDLDDQKILTDIMNKARDSYADFAAEEVASYSWLKYRKALRTAAFELAEKIQKER</sequence>
<dbReference type="PANTHER" id="PTHR30195:SF16">
    <property type="entry name" value="TYPE I RESTRICTION ENZYME ENDONUCLEASE SUBUNIT"/>
    <property type="match status" value="1"/>
</dbReference>
<evidence type="ECO:0000256" key="5">
    <source>
        <dbReference type="ARBA" id="ARBA00022741"/>
    </source>
</evidence>
<dbReference type="Gene3D" id="3.90.1570.50">
    <property type="match status" value="1"/>
</dbReference>
<dbReference type="RefSeq" id="WP_086106948.1">
    <property type="nucleotide sequence ID" value="NZ_NEKB01000017.1"/>
</dbReference>
<keyword evidence="5 11" id="KW-0547">Nucleotide-binding</keyword>
<dbReference type="SMART" id="SM00487">
    <property type="entry name" value="DEXDc"/>
    <property type="match status" value="1"/>
</dbReference>
<gene>
    <name evidence="14" type="ORF">B9T39_06195</name>
</gene>
<protein>
    <recommendedName>
        <fullName evidence="11">Type I restriction enzyme endonuclease subunit</fullName>
        <shortName evidence="11">R protein</shortName>
        <ecNumber evidence="11">3.1.21.3</ecNumber>
    </recommendedName>
</protein>